<feature type="compositionally biased region" description="Basic and acidic residues" evidence="1">
    <location>
        <begin position="57"/>
        <end position="68"/>
    </location>
</feature>
<dbReference type="RefSeq" id="WP_184782912.1">
    <property type="nucleotide sequence ID" value="NZ_JACHMG010000001.1"/>
</dbReference>
<keyword evidence="3" id="KW-1185">Reference proteome</keyword>
<proteinExistence type="predicted"/>
<reference evidence="2 3" key="1">
    <citation type="submission" date="2020-08" db="EMBL/GenBank/DDBJ databases">
        <title>Sequencing the genomes of 1000 actinobacteria strains.</title>
        <authorList>
            <person name="Klenk H.-P."/>
        </authorList>
    </citation>
    <scope>NUCLEOTIDE SEQUENCE [LARGE SCALE GENOMIC DNA]</scope>
    <source>
        <strain evidence="2 3">DSM 45859</strain>
    </source>
</reference>
<evidence type="ECO:0000313" key="3">
    <source>
        <dbReference type="Proteomes" id="UP000581769"/>
    </source>
</evidence>
<sequence>MRRSPAILVVPFTLPREERHRAARVVASTSHDAADCELLLAMLGLTPADGFTAEDDPPGRTDPPPEHLGRRRGAAQPRRG</sequence>
<organism evidence="2 3">
    <name type="scientific">Amycolatopsis jiangsuensis</name>
    <dbReference type="NCBI Taxonomy" id="1181879"/>
    <lineage>
        <taxon>Bacteria</taxon>
        <taxon>Bacillati</taxon>
        <taxon>Actinomycetota</taxon>
        <taxon>Actinomycetes</taxon>
        <taxon>Pseudonocardiales</taxon>
        <taxon>Pseudonocardiaceae</taxon>
        <taxon>Amycolatopsis</taxon>
    </lineage>
</organism>
<feature type="compositionally biased region" description="Basic residues" evidence="1">
    <location>
        <begin position="69"/>
        <end position="80"/>
    </location>
</feature>
<gene>
    <name evidence="2" type="ORF">BJY18_005669</name>
</gene>
<name>A0A840J4D3_9PSEU</name>
<dbReference type="EMBL" id="JACHMG010000001">
    <property type="protein sequence ID" value="MBB4688184.1"/>
    <property type="molecule type" value="Genomic_DNA"/>
</dbReference>
<evidence type="ECO:0000256" key="1">
    <source>
        <dbReference type="SAM" id="MobiDB-lite"/>
    </source>
</evidence>
<feature type="region of interest" description="Disordered" evidence="1">
    <location>
        <begin position="48"/>
        <end position="80"/>
    </location>
</feature>
<evidence type="ECO:0000313" key="2">
    <source>
        <dbReference type="EMBL" id="MBB4688184.1"/>
    </source>
</evidence>
<accession>A0A840J4D3</accession>
<dbReference type="AlphaFoldDB" id="A0A840J4D3"/>
<dbReference type="Proteomes" id="UP000581769">
    <property type="component" value="Unassembled WGS sequence"/>
</dbReference>
<protein>
    <submittedName>
        <fullName evidence="2">Uncharacterized protein</fullName>
    </submittedName>
</protein>
<comment type="caution">
    <text evidence="2">The sequence shown here is derived from an EMBL/GenBank/DDBJ whole genome shotgun (WGS) entry which is preliminary data.</text>
</comment>